<keyword evidence="12 19" id="KW-1133">Transmembrane helix</keyword>
<dbReference type="PANTHER" id="PTHR19271">
    <property type="entry name" value="CYTOCHROME B"/>
    <property type="match status" value="1"/>
</dbReference>
<gene>
    <name evidence="22" type="primary">CYTB</name>
</gene>
<dbReference type="InterPro" id="IPR048260">
    <property type="entry name" value="Cytochrome_b_C_euk/bac"/>
</dbReference>
<evidence type="ECO:0000256" key="12">
    <source>
        <dbReference type="ARBA" id="ARBA00022989"/>
    </source>
</evidence>
<feature type="transmembrane region" description="Helical" evidence="19">
    <location>
        <begin position="112"/>
        <end position="136"/>
    </location>
</feature>
<geneLocation type="mitochondrion" evidence="22"/>
<evidence type="ECO:0000256" key="10">
    <source>
        <dbReference type="ARBA" id="ARBA00022792"/>
    </source>
</evidence>
<keyword evidence="16 19" id="KW-0472">Membrane</keyword>
<evidence type="ECO:0000259" key="21">
    <source>
        <dbReference type="PROSITE" id="PS51003"/>
    </source>
</evidence>
<dbReference type="GO" id="GO:0006122">
    <property type="term" value="P:mitochondrial electron transport, ubiquinol to cytochrome c"/>
    <property type="evidence" value="ECO:0007669"/>
    <property type="project" value="TreeGrafter"/>
</dbReference>
<evidence type="ECO:0000256" key="2">
    <source>
        <dbReference type="ARBA" id="ARBA00004448"/>
    </source>
</evidence>
<feature type="binding site" evidence="17">
    <location>
        <position position="204"/>
    </location>
    <ligand>
        <name>a ubiquinone</name>
        <dbReference type="ChEBI" id="CHEBI:16389"/>
    </ligand>
</feature>
<keyword evidence="7 19" id="KW-0679">Respiratory chain</keyword>
<feature type="transmembrane region" description="Helical" evidence="19">
    <location>
        <begin position="347"/>
        <end position="365"/>
    </location>
</feature>
<dbReference type="PIRSF" id="PIRSF038885">
    <property type="entry name" value="COB"/>
    <property type="match status" value="1"/>
</dbReference>
<dbReference type="CDD" id="cd00284">
    <property type="entry name" value="Cytochrome_b_N"/>
    <property type="match status" value="1"/>
</dbReference>
<evidence type="ECO:0000256" key="5">
    <source>
        <dbReference type="ARBA" id="ARBA00022448"/>
    </source>
</evidence>
<dbReference type="InterPro" id="IPR016174">
    <property type="entry name" value="Di-haem_cyt_TM"/>
</dbReference>
<dbReference type="InterPro" id="IPR005798">
    <property type="entry name" value="Cyt_b/b6_C"/>
</dbReference>
<feature type="transmembrane region" description="Helical" evidence="19">
    <location>
        <begin position="143"/>
        <end position="169"/>
    </location>
</feature>
<evidence type="ECO:0000256" key="3">
    <source>
        <dbReference type="ARBA" id="ARBA00011649"/>
    </source>
</evidence>
<evidence type="ECO:0000256" key="13">
    <source>
        <dbReference type="ARBA" id="ARBA00023004"/>
    </source>
</evidence>
<evidence type="ECO:0000256" key="4">
    <source>
        <dbReference type="ARBA" id="ARBA00013531"/>
    </source>
</evidence>
<dbReference type="InterPro" id="IPR036150">
    <property type="entry name" value="Cyt_b/b6_C_sf"/>
</dbReference>
<evidence type="ECO:0000256" key="15">
    <source>
        <dbReference type="ARBA" id="ARBA00023128"/>
    </source>
</evidence>
<keyword evidence="5 19" id="KW-0813">Transport</keyword>
<feature type="domain" description="Cytochrome b/b6 C-terminal region profile" evidence="21">
    <location>
        <begin position="213"/>
        <end position="366"/>
    </location>
</feature>
<evidence type="ECO:0000256" key="18">
    <source>
        <dbReference type="PIRSR" id="PIRSR038885-2"/>
    </source>
</evidence>
<feature type="transmembrane region" description="Helical" evidence="19">
    <location>
        <begin position="275"/>
        <end position="304"/>
    </location>
</feature>
<comment type="cofactor">
    <cofactor evidence="18">
        <name>heme</name>
        <dbReference type="ChEBI" id="CHEBI:30413"/>
    </cofactor>
    <text evidence="18">Binds 2 heme groups non-covalently.</text>
</comment>
<dbReference type="EMBL" id="KY352304">
    <property type="protein sequence ID" value="AQZ24963.1"/>
    <property type="molecule type" value="Genomic_DNA"/>
</dbReference>
<evidence type="ECO:0000313" key="22">
    <source>
        <dbReference type="EMBL" id="AQZ24963.1"/>
    </source>
</evidence>
<evidence type="ECO:0000256" key="11">
    <source>
        <dbReference type="ARBA" id="ARBA00022982"/>
    </source>
</evidence>
<feature type="transmembrane region" description="Helical" evidence="19">
    <location>
        <begin position="79"/>
        <end position="100"/>
    </location>
</feature>
<name>A0A343BSI2_9ACAR</name>
<feature type="domain" description="Cytochrome b/b6 N-terminal region profile" evidence="20">
    <location>
        <begin position="3"/>
        <end position="212"/>
    </location>
</feature>
<dbReference type="GO" id="GO:0046872">
    <property type="term" value="F:metal ion binding"/>
    <property type="evidence" value="ECO:0007669"/>
    <property type="project" value="UniProtKB-UniRule"/>
</dbReference>
<dbReference type="PROSITE" id="PS51003">
    <property type="entry name" value="CYTB_CTER"/>
    <property type="match status" value="1"/>
</dbReference>
<dbReference type="PANTHER" id="PTHR19271:SF16">
    <property type="entry name" value="CYTOCHROME B"/>
    <property type="match status" value="1"/>
</dbReference>
<comment type="function">
    <text evidence="1 19">Component of the ubiquinol-cytochrome c reductase complex (complex III or cytochrome b-c1 complex) that is part of the mitochondrial respiratory chain. The b-c1 complex mediates electron transfer from ubiquinol to cytochrome c. Contributes to the generation of a proton gradient across the mitochondrial membrane that is then used for ATP synthesis.</text>
</comment>
<keyword evidence="11 19" id="KW-0249">Electron transport</keyword>
<keyword evidence="6 18" id="KW-0349">Heme</keyword>
<proteinExistence type="inferred from homology"/>
<dbReference type="InterPro" id="IPR030689">
    <property type="entry name" value="Cytochrome_b"/>
</dbReference>
<dbReference type="InterPro" id="IPR005797">
    <property type="entry name" value="Cyt_b/b6_N"/>
</dbReference>
<keyword evidence="9 18" id="KW-0479">Metal-binding</keyword>
<sequence length="366" mass="41662">MKMKKTLKKDPLLSILEKSILSLPTPFSISFMWNMGFLLGMTLMLQIISGLILSMNFIPEVNMAFKSVIHIMRDLESGWVTRYIHMNGASLFFILMYIHMARGLYFNSFSKLPLVWISGLIILLFSMMTAFMGYVLPWGQMSFWGATVITSMISAIPYMGNSVTTWIWGNFSVSQPTLNRFFSLHFILPMIITCVVMIHLIFLHMTGSSNPTGLNPNTDKIKFYPYFVIKDSLSLIVVITLLMFLVISNPLMLGDVENFNMASATTTPTHIQPEWYFLFAYAILRAIPSKLGGVLAMASAILIFSTLVTKKPMLNKKFSPKSKVIFWMLISSFMILTWVGANPVEPPFINISMFFTMIYFFLVTMI</sequence>
<evidence type="ECO:0000256" key="8">
    <source>
        <dbReference type="ARBA" id="ARBA00022692"/>
    </source>
</evidence>
<organism evidence="22">
    <name type="scientific">Ardeacarus ardeae</name>
    <dbReference type="NCBI Taxonomy" id="1932962"/>
    <lineage>
        <taxon>Eukaryota</taxon>
        <taxon>Metazoa</taxon>
        <taxon>Ecdysozoa</taxon>
        <taxon>Arthropoda</taxon>
        <taxon>Chelicerata</taxon>
        <taxon>Arachnida</taxon>
        <taxon>Acari</taxon>
        <taxon>Acariformes</taxon>
        <taxon>Sarcoptiformes</taxon>
        <taxon>Astigmata</taxon>
        <taxon>Psoroptidia</taxon>
        <taxon>Pterolichoidea</taxon>
        <taxon>Pterolichidae</taxon>
        <taxon>Ardeacarinae</taxon>
        <taxon>Ardeacarus</taxon>
    </lineage>
</organism>
<feature type="transmembrane region" description="Helical" evidence="19">
    <location>
        <begin position="181"/>
        <end position="202"/>
    </location>
</feature>
<comment type="similarity">
    <text evidence="19">Belongs to the cytochrome b family.</text>
</comment>
<dbReference type="GO" id="GO:0045275">
    <property type="term" value="C:respiratory chain complex III"/>
    <property type="evidence" value="ECO:0007669"/>
    <property type="project" value="InterPro"/>
</dbReference>
<dbReference type="AlphaFoldDB" id="A0A343BSI2"/>
<dbReference type="PROSITE" id="PS51002">
    <property type="entry name" value="CYTB_NTER"/>
    <property type="match status" value="1"/>
</dbReference>
<evidence type="ECO:0000256" key="17">
    <source>
        <dbReference type="PIRSR" id="PIRSR038885-1"/>
    </source>
</evidence>
<accession>A0A343BSI2</accession>
<keyword evidence="15 19" id="KW-0496">Mitochondrion</keyword>
<feature type="transmembrane region" description="Helical" evidence="19">
    <location>
        <begin position="223"/>
        <end position="247"/>
    </location>
</feature>
<dbReference type="GO" id="GO:0008121">
    <property type="term" value="F:quinol-cytochrome-c reductase activity"/>
    <property type="evidence" value="ECO:0007669"/>
    <property type="project" value="InterPro"/>
</dbReference>
<dbReference type="InterPro" id="IPR027387">
    <property type="entry name" value="Cytb/b6-like_sf"/>
</dbReference>
<dbReference type="InterPro" id="IPR048259">
    <property type="entry name" value="Cytochrome_b_N_euk/bac"/>
</dbReference>
<comment type="subcellular location">
    <subcellularLocation>
        <location evidence="2">Mitochondrion inner membrane</location>
        <topology evidence="2">Multi-pass membrane protein</topology>
    </subcellularLocation>
</comment>
<dbReference type="CDD" id="cd00290">
    <property type="entry name" value="cytochrome_b_C"/>
    <property type="match status" value="1"/>
</dbReference>
<evidence type="ECO:0000256" key="16">
    <source>
        <dbReference type="ARBA" id="ARBA00023136"/>
    </source>
</evidence>
<protein>
    <recommendedName>
        <fullName evidence="4 19">Cytochrome b</fullName>
    </recommendedName>
</protein>
<evidence type="ECO:0000256" key="19">
    <source>
        <dbReference type="RuleBase" id="RU362117"/>
    </source>
</evidence>
<dbReference type="Gene3D" id="1.20.810.10">
    <property type="entry name" value="Cytochrome Bc1 Complex, Chain C"/>
    <property type="match status" value="1"/>
</dbReference>
<dbReference type="Pfam" id="PF00032">
    <property type="entry name" value="Cytochrom_B_C"/>
    <property type="match status" value="1"/>
</dbReference>
<evidence type="ECO:0000259" key="20">
    <source>
        <dbReference type="PROSITE" id="PS51002"/>
    </source>
</evidence>
<feature type="binding site" description="axial binding residue" evidence="18">
    <location>
        <position position="199"/>
    </location>
    <ligand>
        <name>heme b</name>
        <dbReference type="ChEBI" id="CHEBI:60344"/>
        <label>b566</label>
    </ligand>
    <ligandPart>
        <name>Fe</name>
        <dbReference type="ChEBI" id="CHEBI:18248"/>
    </ligandPart>
</feature>
<dbReference type="SUPFAM" id="SSF81342">
    <property type="entry name" value="Transmembrane di-heme cytochromes"/>
    <property type="match status" value="1"/>
</dbReference>
<comment type="cofactor">
    <cofactor evidence="19">
        <name>heme b</name>
        <dbReference type="ChEBI" id="CHEBI:60344"/>
    </cofactor>
    <text evidence="19">Binds 2 heme groups non-covalently.</text>
</comment>
<keyword evidence="13 18" id="KW-0408">Iron</keyword>
<dbReference type="GO" id="GO:0016491">
    <property type="term" value="F:oxidoreductase activity"/>
    <property type="evidence" value="ECO:0007669"/>
    <property type="project" value="UniProtKB-UniRule"/>
</dbReference>
<evidence type="ECO:0000256" key="9">
    <source>
        <dbReference type="ARBA" id="ARBA00022723"/>
    </source>
</evidence>
<keyword evidence="10" id="KW-0999">Mitochondrion inner membrane</keyword>
<feature type="transmembrane region" description="Helical" evidence="19">
    <location>
        <begin position="324"/>
        <end position="341"/>
    </location>
</feature>
<feature type="transmembrane region" description="Helical" evidence="19">
    <location>
        <begin position="37"/>
        <end position="58"/>
    </location>
</feature>
<keyword evidence="8 19" id="KW-0812">Transmembrane</keyword>
<reference evidence="22" key="1">
    <citation type="journal article" date="2017" name="Mitochondrial DNA Part B Resour">
        <title>Complete mitochondrial genome of the feather mite Ardeacarus ardeae (Acari, Sarcoptiformes, Pterolichidae).</title>
        <authorList>
            <person name="Han Y.-D."/>
            <person name="Min G.-S."/>
        </authorList>
    </citation>
    <scope>NUCLEOTIDE SEQUENCE</scope>
    <source>
        <strain evidence="22">A</strain>
    </source>
</reference>
<evidence type="ECO:0000256" key="7">
    <source>
        <dbReference type="ARBA" id="ARBA00022660"/>
    </source>
</evidence>
<feature type="binding site" description="axial binding residue" evidence="18">
    <location>
        <position position="185"/>
    </location>
    <ligand>
        <name>heme b</name>
        <dbReference type="ChEBI" id="CHEBI:60344"/>
        <label>b562</label>
    </ligand>
    <ligandPart>
        <name>Fe</name>
        <dbReference type="ChEBI" id="CHEBI:18248"/>
    </ligandPart>
</feature>
<dbReference type="Pfam" id="PF00033">
    <property type="entry name" value="Cytochrome_B"/>
    <property type="match status" value="1"/>
</dbReference>
<comment type="subunit">
    <text evidence="3">The main subunits of complex b-c1 are: cytochrome b, cytochrome c1 and the Rieske protein.</text>
</comment>
<dbReference type="GO" id="GO:0005743">
    <property type="term" value="C:mitochondrial inner membrane"/>
    <property type="evidence" value="ECO:0007669"/>
    <property type="project" value="UniProtKB-SubCell"/>
</dbReference>
<evidence type="ECO:0000256" key="6">
    <source>
        <dbReference type="ARBA" id="ARBA00022617"/>
    </source>
</evidence>
<dbReference type="SUPFAM" id="SSF81648">
    <property type="entry name" value="a domain/subunit of cytochrome bc1 complex (Ubiquinol-cytochrome c reductase)"/>
    <property type="match status" value="1"/>
</dbReference>
<feature type="binding site" description="axial binding residue" evidence="18">
    <location>
        <position position="99"/>
    </location>
    <ligand>
        <name>heme b</name>
        <dbReference type="ChEBI" id="CHEBI:60344"/>
        <label>b566</label>
    </ligand>
    <ligandPart>
        <name>Fe</name>
        <dbReference type="ChEBI" id="CHEBI:18248"/>
    </ligandPart>
</feature>
<feature type="binding site" description="axial binding residue" evidence="18">
    <location>
        <position position="85"/>
    </location>
    <ligand>
        <name>heme b</name>
        <dbReference type="ChEBI" id="CHEBI:60344"/>
        <label>b562</label>
    </ligand>
    <ligandPart>
        <name>Fe</name>
        <dbReference type="ChEBI" id="CHEBI:18248"/>
    </ligandPart>
</feature>
<evidence type="ECO:0000256" key="1">
    <source>
        <dbReference type="ARBA" id="ARBA00002566"/>
    </source>
</evidence>
<evidence type="ECO:0000256" key="14">
    <source>
        <dbReference type="ARBA" id="ARBA00023075"/>
    </source>
</evidence>
<keyword evidence="14" id="KW-0830">Ubiquinone</keyword>